<gene>
    <name evidence="5" type="ORF">BDV30DRAFT_241808</name>
</gene>
<evidence type="ECO:0000313" key="5">
    <source>
        <dbReference type="EMBL" id="KAB8270040.1"/>
    </source>
</evidence>
<dbReference type="Proteomes" id="UP000326289">
    <property type="component" value="Unassembled WGS sequence"/>
</dbReference>
<reference evidence="5 6" key="1">
    <citation type="submission" date="2019-04" db="EMBL/GenBank/DDBJ databases">
        <title>Fungal friends and foes A comparative genomics study of 23 Aspergillus species from section Flavi.</title>
        <authorList>
            <consortium name="DOE Joint Genome Institute"/>
            <person name="Kjaerbolling I."/>
            <person name="Vesth T.C."/>
            <person name="Frisvad J.C."/>
            <person name="Nybo J.L."/>
            <person name="Theobald S."/>
            <person name="Kildgaard S."/>
            <person name="Petersen T.I."/>
            <person name="Kuo A."/>
            <person name="Sato A."/>
            <person name="Lyhne E.K."/>
            <person name="Kogle M.E."/>
            <person name="Wiebenga A."/>
            <person name="Kun R.S."/>
            <person name="Lubbers R.J."/>
            <person name="Makela M.R."/>
            <person name="Barry K."/>
            <person name="Chovatia M."/>
            <person name="Clum A."/>
            <person name="Daum C."/>
            <person name="Haridas S."/>
            <person name="He G."/>
            <person name="LaButti K."/>
            <person name="Lipzen A."/>
            <person name="Mondo S."/>
            <person name="Pangilinan J."/>
            <person name="Riley R."/>
            <person name="Salamov A."/>
            <person name="Simmons B.A."/>
            <person name="Magnuson J.K."/>
            <person name="Henrissat B."/>
            <person name="Mortensen U.H."/>
            <person name="Larsen T.O."/>
            <person name="De vries R.P."/>
            <person name="Grigoriev I.V."/>
            <person name="Machida M."/>
            <person name="Baker S.E."/>
            <person name="Andersen M.R."/>
        </authorList>
    </citation>
    <scope>NUCLEOTIDE SEQUENCE [LARGE SCALE GENOMIC DNA]</scope>
    <source>
        <strain evidence="5 6">CBS 117635</strain>
    </source>
</reference>
<evidence type="ECO:0000259" key="4">
    <source>
        <dbReference type="SMART" id="SM00829"/>
    </source>
</evidence>
<proteinExistence type="predicted"/>
<dbReference type="InterPro" id="IPR050444">
    <property type="entry name" value="Polyketide_Synthase"/>
</dbReference>
<dbReference type="InterPro" id="IPR011032">
    <property type="entry name" value="GroES-like_sf"/>
</dbReference>
<feature type="region of interest" description="Disordered" evidence="3">
    <location>
        <begin position="22"/>
        <end position="44"/>
    </location>
</feature>
<evidence type="ECO:0000256" key="1">
    <source>
        <dbReference type="ARBA" id="ARBA00022679"/>
    </source>
</evidence>
<dbReference type="InterPro" id="IPR020843">
    <property type="entry name" value="ER"/>
</dbReference>
<dbReference type="Pfam" id="PF08659">
    <property type="entry name" value="KR"/>
    <property type="match status" value="1"/>
</dbReference>
<dbReference type="PANTHER" id="PTHR45681">
    <property type="entry name" value="POLYKETIDE SYNTHASE 44-RELATED"/>
    <property type="match status" value="1"/>
</dbReference>
<dbReference type="Gene3D" id="3.90.180.10">
    <property type="entry name" value="Medium-chain alcohol dehydrogenases, catalytic domain"/>
    <property type="match status" value="2"/>
</dbReference>
<dbReference type="SUPFAM" id="SSF51735">
    <property type="entry name" value="NAD(P)-binding Rossmann-fold domains"/>
    <property type="match status" value="1"/>
</dbReference>
<keyword evidence="2" id="KW-0511">Multifunctional enzyme</keyword>
<dbReference type="CDD" id="cd05195">
    <property type="entry name" value="enoyl_red"/>
    <property type="match status" value="1"/>
</dbReference>
<organism evidence="5 6">
    <name type="scientific">Aspergillus minisclerotigenes</name>
    <dbReference type="NCBI Taxonomy" id="656917"/>
    <lineage>
        <taxon>Eukaryota</taxon>
        <taxon>Fungi</taxon>
        <taxon>Dikarya</taxon>
        <taxon>Ascomycota</taxon>
        <taxon>Pezizomycotina</taxon>
        <taxon>Eurotiomycetes</taxon>
        <taxon>Eurotiomycetidae</taxon>
        <taxon>Eurotiales</taxon>
        <taxon>Aspergillaceae</taxon>
        <taxon>Aspergillus</taxon>
        <taxon>Aspergillus subgen. Circumdati</taxon>
    </lineage>
</organism>
<evidence type="ECO:0000256" key="2">
    <source>
        <dbReference type="ARBA" id="ARBA00023268"/>
    </source>
</evidence>
<protein>
    <submittedName>
        <fullName evidence="5">Chaperonin 10-like protein</fullName>
    </submittedName>
</protein>
<dbReference type="GO" id="GO:0016740">
    <property type="term" value="F:transferase activity"/>
    <property type="evidence" value="ECO:0007669"/>
    <property type="project" value="UniProtKB-KW"/>
</dbReference>
<dbReference type="InterPro" id="IPR036291">
    <property type="entry name" value="NAD(P)-bd_dom_sf"/>
</dbReference>
<dbReference type="AlphaFoldDB" id="A0A5N6IVR7"/>
<accession>A0A5N6IVR7</accession>
<dbReference type="EMBL" id="ML732836">
    <property type="protein sequence ID" value="KAB8270040.1"/>
    <property type="molecule type" value="Genomic_DNA"/>
</dbReference>
<keyword evidence="6" id="KW-1185">Reference proteome</keyword>
<dbReference type="GO" id="GO:0016491">
    <property type="term" value="F:oxidoreductase activity"/>
    <property type="evidence" value="ECO:0007669"/>
    <property type="project" value="InterPro"/>
</dbReference>
<name>A0A5N6IVR7_9EURO</name>
<dbReference type="Pfam" id="PF08240">
    <property type="entry name" value="ADH_N"/>
    <property type="match status" value="1"/>
</dbReference>
<feature type="domain" description="Enoyl reductase (ER)" evidence="4">
    <location>
        <begin position="59"/>
        <end position="231"/>
    </location>
</feature>
<evidence type="ECO:0000256" key="3">
    <source>
        <dbReference type="SAM" id="MobiDB-lite"/>
    </source>
</evidence>
<dbReference type="InterPro" id="IPR013968">
    <property type="entry name" value="PKS_KR"/>
</dbReference>
<keyword evidence="1" id="KW-0808">Transferase</keyword>
<feature type="compositionally biased region" description="Basic and acidic residues" evidence="3">
    <location>
        <begin position="22"/>
        <end position="40"/>
    </location>
</feature>
<dbReference type="InterPro" id="IPR013154">
    <property type="entry name" value="ADH-like_N"/>
</dbReference>
<dbReference type="SUPFAM" id="SSF50129">
    <property type="entry name" value="GroES-like"/>
    <property type="match status" value="1"/>
</dbReference>
<dbReference type="SMART" id="SM00829">
    <property type="entry name" value="PKS_ER"/>
    <property type="match status" value="1"/>
</dbReference>
<dbReference type="PANTHER" id="PTHR45681:SF6">
    <property type="entry name" value="POLYKETIDE SYNTHASE 37"/>
    <property type="match status" value="1"/>
</dbReference>
<dbReference type="Gene3D" id="3.40.50.720">
    <property type="entry name" value="NAD(P)-binding Rossmann-like Domain"/>
    <property type="match status" value="1"/>
</dbReference>
<evidence type="ECO:0000313" key="6">
    <source>
        <dbReference type="Proteomes" id="UP000326289"/>
    </source>
</evidence>
<sequence length="360" mass="39772">MLLIFRARYRSSVSIVGRRCADGKRDNGARRRPAHPESHSRCAHQQVQACRDPKAEQLGTLEGLAWCETEVTEPTIEENHVEIEIMAVGVNFKDVAVTMGIVPDNEKSLSYECTGVVWRLGPVVKEFLVGDRVCMMKQGSHANRIRVHVDRSHVIPDPMSYKDAATTPWVYLTSLYAFANNSALQSVLVHSATGGIGHVKPIHSVTTYGFREVSSALALIRNGCHIGKVVITNNDRELIVPTRLAIRRVRLSPVVSHLIVGSLKGLCSTLAVHIAQYGARRIVVSNRNRISDEASAEIVRDCMSYGCRVTEAEDDIGNMNFVKGLVQNTFPRIGGIAQAAMALNDMSYESMTQEQYKTTI</sequence>